<dbReference type="eggNOG" id="COG0663">
    <property type="taxonomic scope" value="Bacteria"/>
</dbReference>
<name>E6U7U8_ETHHY</name>
<dbReference type="Proteomes" id="UP000001551">
    <property type="component" value="Chromosome"/>
</dbReference>
<dbReference type="PANTHER" id="PTHR43360:SF1">
    <property type="entry name" value="CARBOXYSOME ASSEMBLY PROTEIN CCMM"/>
    <property type="match status" value="1"/>
</dbReference>
<organism evidence="1 2">
    <name type="scientific">Ethanoligenens harbinense (strain DSM 18485 / JCM 12961 / CGMCC 1.5033 / YUAN-3)</name>
    <dbReference type="NCBI Taxonomy" id="663278"/>
    <lineage>
        <taxon>Bacteria</taxon>
        <taxon>Bacillati</taxon>
        <taxon>Bacillota</taxon>
        <taxon>Clostridia</taxon>
        <taxon>Eubacteriales</taxon>
        <taxon>Oscillospiraceae</taxon>
        <taxon>Ethanoligenens</taxon>
    </lineage>
</organism>
<dbReference type="SUPFAM" id="SSF51161">
    <property type="entry name" value="Trimeric LpxA-like enzymes"/>
    <property type="match status" value="1"/>
</dbReference>
<protein>
    <submittedName>
        <fullName evidence="1">Carbonate dehydratase</fullName>
        <ecNumber evidence="1">4.2.1.1</ecNumber>
    </submittedName>
</protein>
<evidence type="ECO:0000313" key="1">
    <source>
        <dbReference type="EMBL" id="ADU28221.1"/>
    </source>
</evidence>
<keyword evidence="1" id="KW-0456">Lyase</keyword>
<dbReference type="EC" id="4.2.1.1" evidence="1"/>
<dbReference type="RefSeq" id="WP_013486564.1">
    <property type="nucleotide sequence ID" value="NC_014828.1"/>
</dbReference>
<proteinExistence type="predicted"/>
<dbReference type="InterPro" id="IPR052265">
    <property type="entry name" value="Gamma-CA"/>
</dbReference>
<dbReference type="KEGG" id="eha:Ethha_2728"/>
<dbReference type="HOGENOM" id="CLU_064827_3_0_9"/>
<accession>E6U7U8</accession>
<dbReference type="AlphaFoldDB" id="E6U7U8"/>
<reference evidence="1 2" key="1">
    <citation type="submission" date="2010-12" db="EMBL/GenBank/DDBJ databases">
        <title>Complete sequence of Ethanoligenens harbinense YUAN-3.</title>
        <authorList>
            <person name="Lucas S."/>
            <person name="Copeland A."/>
            <person name="Lapidus A."/>
            <person name="Cheng J.-F."/>
            <person name="Bruce D."/>
            <person name="Goodwin L."/>
            <person name="Pitluck S."/>
            <person name="Chertkov O."/>
            <person name="Misra M."/>
            <person name="Detter J.C."/>
            <person name="Han C."/>
            <person name="Tapia R."/>
            <person name="Land M."/>
            <person name="Hauser L."/>
            <person name="Jeffries C."/>
            <person name="Kyrpides N."/>
            <person name="Ivanova N."/>
            <person name="Mikhailova N."/>
            <person name="Wang A."/>
            <person name="Mouttaki H."/>
            <person name="He Z."/>
            <person name="Zhou J."/>
            <person name="Hemme C.L."/>
            <person name="Woyke T."/>
        </authorList>
    </citation>
    <scope>NUCLEOTIDE SEQUENCE [LARGE SCALE GENOMIC DNA]</scope>
    <source>
        <strain evidence="2">DSM 18485 / JCM 12961 / CGMCC 1.5033 / YUAN-3</strain>
    </source>
</reference>
<dbReference type="Gene3D" id="2.160.10.10">
    <property type="entry name" value="Hexapeptide repeat proteins"/>
    <property type="match status" value="1"/>
</dbReference>
<dbReference type="PANTHER" id="PTHR43360">
    <property type="entry name" value="CARBON DIOXIDE CONCENTRATING MECHANISM PROTEIN CCMM"/>
    <property type="match status" value="1"/>
</dbReference>
<keyword evidence="2" id="KW-1185">Reference proteome</keyword>
<dbReference type="GO" id="GO:0004089">
    <property type="term" value="F:carbonate dehydratase activity"/>
    <property type="evidence" value="ECO:0007669"/>
    <property type="project" value="UniProtKB-EC"/>
</dbReference>
<sequence length="237" mass="25011">MHEHQTAHNQPEQTGSTFNLNAHFIGPNPPTSFNPKSVMPTVAPTASIGPFSSVIGDVTVCENVFIAPNVSVRADEGSPFYIGAHTNLQDGVIVHGLAGEKVAHNGRQYSIYIGEHVSCAHGCIVHGPCKIGDRAFIGFHTVVMNCIIGEGCVLSPNVLVTGGVKLPPDRFVPAGTIVDTQEKADRLPPVPNNQVEFAQGVQNVNNAFPAAYALTFGSVKCSCGLACDRGTLKCIPE</sequence>
<gene>
    <name evidence="1" type="ordered locus">Ethha_2728</name>
</gene>
<dbReference type="InterPro" id="IPR011004">
    <property type="entry name" value="Trimer_LpxA-like_sf"/>
</dbReference>
<dbReference type="EMBL" id="CP002400">
    <property type="protein sequence ID" value="ADU28221.1"/>
    <property type="molecule type" value="Genomic_DNA"/>
</dbReference>
<evidence type="ECO:0000313" key="2">
    <source>
        <dbReference type="Proteomes" id="UP000001551"/>
    </source>
</evidence>